<evidence type="ECO:0000313" key="8">
    <source>
        <dbReference type="Proteomes" id="UP000605148"/>
    </source>
</evidence>
<dbReference type="PANTHER" id="PTHR43021:SF2">
    <property type="entry name" value="CATION_H+ EXCHANGER DOMAIN-CONTAINING PROTEIN"/>
    <property type="match status" value="1"/>
</dbReference>
<keyword evidence="2 5" id="KW-0812">Transmembrane</keyword>
<keyword evidence="3 5" id="KW-1133">Transmembrane helix</keyword>
<evidence type="ECO:0000256" key="2">
    <source>
        <dbReference type="ARBA" id="ARBA00022692"/>
    </source>
</evidence>
<evidence type="ECO:0000259" key="6">
    <source>
        <dbReference type="Pfam" id="PF00999"/>
    </source>
</evidence>
<proteinExistence type="predicted"/>
<reference evidence="7" key="2">
    <citation type="submission" date="2020-09" db="EMBL/GenBank/DDBJ databases">
        <authorList>
            <person name="Sun Q."/>
            <person name="Zhou Y."/>
        </authorList>
    </citation>
    <scope>NUCLEOTIDE SEQUENCE</scope>
    <source>
        <strain evidence="7">CGMCC 1.12426</strain>
    </source>
</reference>
<dbReference type="AlphaFoldDB" id="A0A916TC54"/>
<feature type="domain" description="Cation/H+ exchanger transmembrane" evidence="6">
    <location>
        <begin position="14"/>
        <end position="371"/>
    </location>
</feature>
<feature type="transmembrane region" description="Helical" evidence="5">
    <location>
        <begin position="89"/>
        <end position="111"/>
    </location>
</feature>
<dbReference type="Pfam" id="PF00999">
    <property type="entry name" value="Na_H_Exchanger"/>
    <property type="match status" value="1"/>
</dbReference>
<organism evidence="7 8">
    <name type="scientific">Roseibium aquae</name>
    <dbReference type="NCBI Taxonomy" id="1323746"/>
    <lineage>
        <taxon>Bacteria</taxon>
        <taxon>Pseudomonadati</taxon>
        <taxon>Pseudomonadota</taxon>
        <taxon>Alphaproteobacteria</taxon>
        <taxon>Hyphomicrobiales</taxon>
        <taxon>Stappiaceae</taxon>
        <taxon>Roseibium</taxon>
    </lineage>
</organism>
<evidence type="ECO:0000256" key="4">
    <source>
        <dbReference type="ARBA" id="ARBA00023136"/>
    </source>
</evidence>
<protein>
    <submittedName>
        <fullName evidence="7">Potassium transporter</fullName>
    </submittedName>
</protein>
<dbReference type="GO" id="GO:1902600">
    <property type="term" value="P:proton transmembrane transport"/>
    <property type="evidence" value="ECO:0007669"/>
    <property type="project" value="InterPro"/>
</dbReference>
<comment type="subcellular location">
    <subcellularLocation>
        <location evidence="1">Membrane</location>
        <topology evidence="1">Multi-pass membrane protein</topology>
    </subcellularLocation>
</comment>
<dbReference type="OrthoDB" id="9778229at2"/>
<feature type="transmembrane region" description="Helical" evidence="5">
    <location>
        <begin position="184"/>
        <end position="210"/>
    </location>
</feature>
<keyword evidence="4 5" id="KW-0472">Membrane</keyword>
<keyword evidence="8" id="KW-1185">Reference proteome</keyword>
<evidence type="ECO:0000256" key="1">
    <source>
        <dbReference type="ARBA" id="ARBA00004141"/>
    </source>
</evidence>
<dbReference type="Gene3D" id="1.20.1530.20">
    <property type="match status" value="1"/>
</dbReference>
<name>A0A916TC54_9HYPH</name>
<feature type="transmembrane region" description="Helical" evidence="5">
    <location>
        <begin position="57"/>
        <end position="77"/>
    </location>
</feature>
<feature type="transmembrane region" description="Helical" evidence="5">
    <location>
        <begin position="326"/>
        <end position="345"/>
    </location>
</feature>
<gene>
    <name evidence="7" type="ORF">GCM10011316_08030</name>
</gene>
<evidence type="ECO:0000313" key="7">
    <source>
        <dbReference type="EMBL" id="GGB38370.1"/>
    </source>
</evidence>
<feature type="transmembrane region" description="Helical" evidence="5">
    <location>
        <begin position="149"/>
        <end position="172"/>
    </location>
</feature>
<accession>A0A916TC54</accession>
<feature type="transmembrane region" description="Helical" evidence="5">
    <location>
        <begin position="357"/>
        <end position="380"/>
    </location>
</feature>
<dbReference type="InterPro" id="IPR038770">
    <property type="entry name" value="Na+/solute_symporter_sf"/>
</dbReference>
<dbReference type="RefSeq" id="WP_150495105.1">
    <property type="nucleotide sequence ID" value="NZ_BMFA01000002.1"/>
</dbReference>
<dbReference type="InterPro" id="IPR006153">
    <property type="entry name" value="Cation/H_exchanger_TM"/>
</dbReference>
<feature type="transmembrane region" description="Helical" evidence="5">
    <location>
        <begin position="117"/>
        <end position="137"/>
    </location>
</feature>
<evidence type="ECO:0000256" key="3">
    <source>
        <dbReference type="ARBA" id="ARBA00022989"/>
    </source>
</evidence>
<dbReference type="EMBL" id="BMFA01000002">
    <property type="protein sequence ID" value="GGB38370.1"/>
    <property type="molecule type" value="Genomic_DNA"/>
</dbReference>
<dbReference type="GO" id="GO:0015297">
    <property type="term" value="F:antiporter activity"/>
    <property type="evidence" value="ECO:0007669"/>
    <property type="project" value="InterPro"/>
</dbReference>
<dbReference type="PANTHER" id="PTHR43021">
    <property type="entry name" value="NA(+)/H(+) ANTIPORTER-RELATED"/>
    <property type="match status" value="1"/>
</dbReference>
<reference evidence="7" key="1">
    <citation type="journal article" date="2014" name="Int. J. Syst. Evol. Microbiol.">
        <title>Complete genome sequence of Corynebacterium casei LMG S-19264T (=DSM 44701T), isolated from a smear-ripened cheese.</title>
        <authorList>
            <consortium name="US DOE Joint Genome Institute (JGI-PGF)"/>
            <person name="Walter F."/>
            <person name="Albersmeier A."/>
            <person name="Kalinowski J."/>
            <person name="Ruckert C."/>
        </authorList>
    </citation>
    <scope>NUCLEOTIDE SEQUENCE</scope>
    <source>
        <strain evidence="7">CGMCC 1.12426</strain>
    </source>
</reference>
<sequence>MDHAITLISLGLLLLVGMLADEIGHRTRLPRVTLLILCGLVAGPAGFDALPGNLTDLYDLLAVIALSMVAFLLGGKLSRINLRNSGRSIVIVSLTAVLITAVVVAGGLALAGMPLEIALVLGAMATATAPAATQDVIRQANARGHFTDVLFGVVALDDAWGLVVFALCLVWAQLTASMADTGVWFHAAWEIFGAIGLGCAIGVPAAYLTGRIRSGDPTLAEALGVVFLIAGLAIWLNVSFLLAGIVCGGVVVNFARHHHRPFHEIEHIEWPFMILFFFLAGALLEVDALLDLGLIGAVYVALRLAARVLGGLAGGRLAGLPPKERFWMGFTLVPQAGVALGMALVGSEVLPQYRNEILTIAIGSTVIFELLGPPLTQLALRRVGDARS</sequence>
<evidence type="ECO:0000256" key="5">
    <source>
        <dbReference type="SAM" id="Phobius"/>
    </source>
</evidence>
<feature type="transmembrane region" description="Helical" evidence="5">
    <location>
        <begin position="272"/>
        <end position="305"/>
    </location>
</feature>
<dbReference type="Proteomes" id="UP000605148">
    <property type="component" value="Unassembled WGS sequence"/>
</dbReference>
<feature type="transmembrane region" description="Helical" evidence="5">
    <location>
        <begin position="222"/>
        <end position="252"/>
    </location>
</feature>
<dbReference type="GO" id="GO:0016020">
    <property type="term" value="C:membrane"/>
    <property type="evidence" value="ECO:0007669"/>
    <property type="project" value="UniProtKB-SubCell"/>
</dbReference>
<comment type="caution">
    <text evidence="7">The sequence shown here is derived from an EMBL/GenBank/DDBJ whole genome shotgun (WGS) entry which is preliminary data.</text>
</comment>